<protein>
    <submittedName>
        <fullName evidence="2">Uncharacterized protein</fullName>
    </submittedName>
</protein>
<feature type="region of interest" description="Disordered" evidence="1">
    <location>
        <begin position="169"/>
        <end position="242"/>
    </location>
</feature>
<reference evidence="3" key="1">
    <citation type="submission" date="2019-03" db="EMBL/GenBank/DDBJ databases">
        <title>Snf2 controls pulcherriminic acid biosynthesis and connects pigmentation and antifungal activity of the yeast Metschnikowia pulcherrima.</title>
        <authorList>
            <person name="Gore-Lloyd D."/>
            <person name="Sumann I."/>
            <person name="Brachmann A.O."/>
            <person name="Schneeberger K."/>
            <person name="Ortiz-Merino R.A."/>
            <person name="Moreno-Beltran M."/>
            <person name="Schlaefli M."/>
            <person name="Kirner P."/>
            <person name="Santos Kron A."/>
            <person name="Wolfe K.H."/>
            <person name="Piel J."/>
            <person name="Ahrens C.H."/>
            <person name="Henk D."/>
            <person name="Freimoser F.M."/>
        </authorList>
    </citation>
    <scope>NUCLEOTIDE SEQUENCE [LARGE SCALE GENOMIC DNA]</scope>
    <source>
        <strain evidence="3">APC 1.2</strain>
    </source>
</reference>
<feature type="region of interest" description="Disordered" evidence="1">
    <location>
        <begin position="296"/>
        <end position="315"/>
    </location>
</feature>
<feature type="compositionally biased region" description="Basic and acidic residues" evidence="1">
    <location>
        <begin position="208"/>
        <end position="231"/>
    </location>
</feature>
<keyword evidence="3" id="KW-1185">Reference proteome</keyword>
<dbReference type="EMBL" id="CP034457">
    <property type="protein sequence ID" value="QBM87594.1"/>
    <property type="molecule type" value="Genomic_DNA"/>
</dbReference>
<proteinExistence type="predicted"/>
<feature type="compositionally biased region" description="Basic and acidic residues" evidence="1">
    <location>
        <begin position="180"/>
        <end position="193"/>
    </location>
</feature>
<name>A0A4P6XPG6_9ASCO</name>
<evidence type="ECO:0000256" key="1">
    <source>
        <dbReference type="SAM" id="MobiDB-lite"/>
    </source>
</evidence>
<accession>A0A4P6XPG6</accession>
<dbReference type="AlphaFoldDB" id="A0A4P6XPG6"/>
<sequence>MIDWVTVLTRVLDLIINTAQLVLRGEASAQEALDTEYCIATIVAVMPGSWNGNAHSMFKSFENSKKENVIDRGLLSQINDELTEDAIEHEANPHPYDRYFAADCDLEVFNRMFPRQRRDPELFVRRIRPEEIQAQSPPVVRCYECPSPDTFARMTPAEVANERRKFIRIHSRSSASEGTSQEHHNEEEAREEVTDSTSSTEGASDNLLDNHLDRPEGARDRPSSSSHHDHPSVTQRVAPREEIDEKEKFHVALIDFRGNCAVCSVRDATGNVEKYGTCLGEVTSDLAGAVLRAKKESAKRRRRERRRRRRMNNDRSDFVPIRNELFMDSLRAEHGPY</sequence>
<gene>
    <name evidence="2" type="ORF">METSCH_B08010</name>
</gene>
<organism evidence="2 3">
    <name type="scientific">Metschnikowia aff. pulcherrima</name>
    <dbReference type="NCBI Taxonomy" id="2163413"/>
    <lineage>
        <taxon>Eukaryota</taxon>
        <taxon>Fungi</taxon>
        <taxon>Dikarya</taxon>
        <taxon>Ascomycota</taxon>
        <taxon>Saccharomycotina</taxon>
        <taxon>Pichiomycetes</taxon>
        <taxon>Metschnikowiaceae</taxon>
        <taxon>Metschnikowia</taxon>
    </lineage>
</organism>
<feature type="compositionally biased region" description="Basic residues" evidence="1">
    <location>
        <begin position="297"/>
        <end position="310"/>
    </location>
</feature>
<evidence type="ECO:0000313" key="2">
    <source>
        <dbReference type="EMBL" id="QBM87594.1"/>
    </source>
</evidence>
<dbReference type="Proteomes" id="UP000292447">
    <property type="component" value="Chromosome II"/>
</dbReference>
<evidence type="ECO:0000313" key="3">
    <source>
        <dbReference type="Proteomes" id="UP000292447"/>
    </source>
</evidence>